<evidence type="ECO:0008006" key="4">
    <source>
        <dbReference type="Google" id="ProtNLM"/>
    </source>
</evidence>
<name>A0A1I0S9Y9_9BACT</name>
<reference evidence="3" key="1">
    <citation type="submission" date="2016-10" db="EMBL/GenBank/DDBJ databases">
        <authorList>
            <person name="Varghese N."/>
            <person name="Submissions S."/>
        </authorList>
    </citation>
    <scope>NUCLEOTIDE SEQUENCE [LARGE SCALE GENOMIC DNA]</scope>
    <source>
        <strain evidence="3">DSM 3695</strain>
    </source>
</reference>
<organism evidence="2 3">
    <name type="scientific">Chitinophaga arvensicola</name>
    <dbReference type="NCBI Taxonomy" id="29529"/>
    <lineage>
        <taxon>Bacteria</taxon>
        <taxon>Pseudomonadati</taxon>
        <taxon>Bacteroidota</taxon>
        <taxon>Chitinophagia</taxon>
        <taxon>Chitinophagales</taxon>
        <taxon>Chitinophagaceae</taxon>
        <taxon>Chitinophaga</taxon>
    </lineage>
</organism>
<feature type="signal peptide" evidence="1">
    <location>
        <begin position="1"/>
        <end position="21"/>
    </location>
</feature>
<keyword evidence="3" id="KW-1185">Reference proteome</keyword>
<proteinExistence type="predicted"/>
<evidence type="ECO:0000256" key="1">
    <source>
        <dbReference type="SAM" id="SignalP"/>
    </source>
</evidence>
<feature type="chain" id="PRO_5011732710" description="GH25 family protein" evidence="1">
    <location>
        <begin position="22"/>
        <end position="237"/>
    </location>
</feature>
<dbReference type="Proteomes" id="UP000199310">
    <property type="component" value="Unassembled WGS sequence"/>
</dbReference>
<gene>
    <name evidence="2" type="ORF">SAMN04488122_5305</name>
</gene>
<dbReference type="AlphaFoldDB" id="A0A1I0S9Y9"/>
<dbReference type="OrthoDB" id="1148550at2"/>
<keyword evidence="1" id="KW-0732">Signal</keyword>
<dbReference type="EMBL" id="FOJG01000002">
    <property type="protein sequence ID" value="SEW53030.1"/>
    <property type="molecule type" value="Genomic_DNA"/>
</dbReference>
<protein>
    <recommendedName>
        <fullName evidence="4">GH25 family protein</fullName>
    </recommendedName>
</protein>
<dbReference type="STRING" id="29529.SAMN04488122_5305"/>
<evidence type="ECO:0000313" key="3">
    <source>
        <dbReference type="Proteomes" id="UP000199310"/>
    </source>
</evidence>
<accession>A0A1I0S9Y9</accession>
<sequence>MKKFLFSVLLCCSLQPLFAHAIWIETITSGKIGQAQEVKVFLGEYAGNERDSISNWFSNMKDFTLYLVKPDGQKEKLTCTNKGNYFSATFTPAVAGAHLLTIDHTVQEVYNGSKIHYYAVGLVKVNNALNGVDNVKEYTDFSLLTNFQKTNKLNQPATVQLSYKKAVPADGEVTIQSPEGWTKAIKATPAGDVTFSPAWKGRYMLEGTFTETASGQHEGKDFKKVWHCVTYCMDVEK</sequence>
<dbReference type="RefSeq" id="WP_089900114.1">
    <property type="nucleotide sequence ID" value="NZ_FOJG01000002.1"/>
</dbReference>
<evidence type="ECO:0000313" key="2">
    <source>
        <dbReference type="EMBL" id="SEW53030.1"/>
    </source>
</evidence>